<evidence type="ECO:0000313" key="1">
    <source>
        <dbReference type="EMBL" id="GFT16143.1"/>
    </source>
</evidence>
<comment type="caution">
    <text evidence="1">The sequence shown here is derived from an EMBL/GenBank/DDBJ whole genome shotgun (WGS) entry which is preliminary data.</text>
</comment>
<evidence type="ECO:0000313" key="2">
    <source>
        <dbReference type="Proteomes" id="UP000887013"/>
    </source>
</evidence>
<proteinExistence type="predicted"/>
<dbReference type="EMBL" id="BMAW01058411">
    <property type="protein sequence ID" value="GFT16143.1"/>
    <property type="molecule type" value="Genomic_DNA"/>
</dbReference>
<organism evidence="1 2">
    <name type="scientific">Nephila pilipes</name>
    <name type="common">Giant wood spider</name>
    <name type="synonym">Nephila maculata</name>
    <dbReference type="NCBI Taxonomy" id="299642"/>
    <lineage>
        <taxon>Eukaryota</taxon>
        <taxon>Metazoa</taxon>
        <taxon>Ecdysozoa</taxon>
        <taxon>Arthropoda</taxon>
        <taxon>Chelicerata</taxon>
        <taxon>Arachnida</taxon>
        <taxon>Araneae</taxon>
        <taxon>Araneomorphae</taxon>
        <taxon>Entelegynae</taxon>
        <taxon>Araneoidea</taxon>
        <taxon>Nephilidae</taxon>
        <taxon>Nephila</taxon>
    </lineage>
</organism>
<protein>
    <submittedName>
        <fullName evidence="1">Uncharacterized protein</fullName>
    </submittedName>
</protein>
<reference evidence="1" key="1">
    <citation type="submission" date="2020-08" db="EMBL/GenBank/DDBJ databases">
        <title>Multicomponent nature underlies the extraordinary mechanical properties of spider dragline silk.</title>
        <authorList>
            <person name="Kono N."/>
            <person name="Nakamura H."/>
            <person name="Mori M."/>
            <person name="Yoshida Y."/>
            <person name="Ohtoshi R."/>
            <person name="Malay A.D."/>
            <person name="Moran D.A.P."/>
            <person name="Tomita M."/>
            <person name="Numata K."/>
            <person name="Arakawa K."/>
        </authorList>
    </citation>
    <scope>NUCLEOTIDE SEQUENCE</scope>
</reference>
<accession>A0A8X6NJF1</accession>
<dbReference type="Proteomes" id="UP000887013">
    <property type="component" value="Unassembled WGS sequence"/>
</dbReference>
<keyword evidence="2" id="KW-1185">Reference proteome</keyword>
<name>A0A8X6NJF1_NEPPI</name>
<gene>
    <name evidence="1" type="ORF">NPIL_220661</name>
</gene>
<dbReference type="AlphaFoldDB" id="A0A8X6NJF1"/>
<sequence length="112" mass="13232">MVFLVSTLYKRNPRREELISICLKANALLEFLTKAILKLRIDFRPLSDESLKMSTITTNKITLVNYVCDFESLEILLTKLNQFGWKILHGRIIRAYHRTEFMLLRSVEYSFS</sequence>